<reference evidence="1" key="1">
    <citation type="journal article" date="2015" name="Nature">
        <title>Complex archaea that bridge the gap between prokaryotes and eukaryotes.</title>
        <authorList>
            <person name="Spang A."/>
            <person name="Saw J.H."/>
            <person name="Jorgensen S.L."/>
            <person name="Zaremba-Niedzwiedzka K."/>
            <person name="Martijn J."/>
            <person name="Lind A.E."/>
            <person name="van Eijk R."/>
            <person name="Schleper C."/>
            <person name="Guy L."/>
            <person name="Ettema T.J."/>
        </authorList>
    </citation>
    <scope>NUCLEOTIDE SEQUENCE</scope>
</reference>
<gene>
    <name evidence="1" type="ORF">LCGC14_1229300</name>
</gene>
<protein>
    <submittedName>
        <fullName evidence="1">Uncharacterized protein</fullName>
    </submittedName>
</protein>
<organism evidence="1">
    <name type="scientific">marine sediment metagenome</name>
    <dbReference type="NCBI Taxonomy" id="412755"/>
    <lineage>
        <taxon>unclassified sequences</taxon>
        <taxon>metagenomes</taxon>
        <taxon>ecological metagenomes</taxon>
    </lineage>
</organism>
<comment type="caution">
    <text evidence="1">The sequence shown here is derived from an EMBL/GenBank/DDBJ whole genome shotgun (WGS) entry which is preliminary data.</text>
</comment>
<sequence>MQEIVEMRNLNSKHHYLGGNQYKMEAHTGHINYKDGSEYERIDTTLEKCKEGWIQTKASYDLVLPKYANGRIVFHDKFESNREIIYVPICKKVEGYLIECRNNVVEKTVRYPNAFGDGIHLECSAGNLSFRKDIVIEQKQSNDVAVEFEIEIPSSENLIIKGQYKNPKQSIDLQGYNIKIGSEYDNGASHIRKAIVYDSDGLVSNIPFEYRFENSKSYLKKIIPASFLKKAMYPVRSDTVTSYYTLVGDGEVKSTSASWNTAHDAEAGDIADYTSHGPRISIEGSGGTNARIYRAYLPVDTSSLSGSATINSATLNIYVTVVTDVYNDAQGYIAVVKTFQPSYTVLNTGDYNDCGYDVGNEVAGRAQYLAVKGSSDYDLTGMATSAYLVMTLNATGRGWIVKGGTTPLGIREGHDVEDVNPGMVFGNESRVIFNSSEASNDPYLSVDYDDVPSALSTQGWANLADKYLSGNLL</sequence>
<accession>A0A0F9LW57</accession>
<name>A0A0F9LW57_9ZZZZ</name>
<dbReference type="EMBL" id="LAZR01006544">
    <property type="protein sequence ID" value="KKM91361.1"/>
    <property type="molecule type" value="Genomic_DNA"/>
</dbReference>
<dbReference type="AlphaFoldDB" id="A0A0F9LW57"/>
<proteinExistence type="predicted"/>
<evidence type="ECO:0000313" key="1">
    <source>
        <dbReference type="EMBL" id="KKM91361.1"/>
    </source>
</evidence>